<name>A0A644SJ93_9ZZZZ</name>
<dbReference type="PANTHER" id="PTHR37833">
    <property type="entry name" value="LIPOPROTEIN-RELATED"/>
    <property type="match status" value="1"/>
</dbReference>
<dbReference type="InterPro" id="IPR013783">
    <property type="entry name" value="Ig-like_fold"/>
</dbReference>
<protein>
    <recommendedName>
        <fullName evidence="2">DUF1573 domain-containing protein</fullName>
    </recommendedName>
</protein>
<comment type="caution">
    <text evidence="1">The sequence shown here is derived from an EMBL/GenBank/DDBJ whole genome shotgun (WGS) entry which is preliminary data.</text>
</comment>
<dbReference type="AlphaFoldDB" id="A0A644SJ93"/>
<sequence length="138" mass="14737">MKKFMGGLLLIGGFVFSSAQTISFEKTTIDYGTVPVNADGNRVFTFKNTGDKPLILSNVQPGCGCTASEWPKEPVMPGKSAQIKVHYNTANAAPFKKSIDVFSNDPVNGRVVLYIQGTVDANAKAEGAKNQPASLPKK</sequence>
<accession>A0A644SJ93</accession>
<evidence type="ECO:0008006" key="2">
    <source>
        <dbReference type="Google" id="ProtNLM"/>
    </source>
</evidence>
<dbReference type="EMBL" id="VSSQ01000001">
    <property type="protein sequence ID" value="MPL54770.1"/>
    <property type="molecule type" value="Genomic_DNA"/>
</dbReference>
<reference evidence="1" key="1">
    <citation type="submission" date="2019-08" db="EMBL/GenBank/DDBJ databases">
        <authorList>
            <person name="Kucharzyk K."/>
            <person name="Murdoch R.W."/>
            <person name="Higgins S."/>
            <person name="Loffler F."/>
        </authorList>
    </citation>
    <scope>NUCLEOTIDE SEQUENCE</scope>
</reference>
<gene>
    <name evidence="1" type="ORF">SDC9_00236</name>
</gene>
<dbReference type="InterPro" id="IPR011467">
    <property type="entry name" value="DUF1573"/>
</dbReference>
<proteinExistence type="predicted"/>
<evidence type="ECO:0000313" key="1">
    <source>
        <dbReference type="EMBL" id="MPL54770.1"/>
    </source>
</evidence>
<dbReference type="Gene3D" id="2.60.40.10">
    <property type="entry name" value="Immunoglobulins"/>
    <property type="match status" value="1"/>
</dbReference>
<organism evidence="1">
    <name type="scientific">bioreactor metagenome</name>
    <dbReference type="NCBI Taxonomy" id="1076179"/>
    <lineage>
        <taxon>unclassified sequences</taxon>
        <taxon>metagenomes</taxon>
        <taxon>ecological metagenomes</taxon>
    </lineage>
</organism>
<dbReference type="Pfam" id="PF07610">
    <property type="entry name" value="DUF1573"/>
    <property type="match status" value="1"/>
</dbReference>
<dbReference type="PANTHER" id="PTHR37833:SF1">
    <property type="entry name" value="SIGNAL PEPTIDE PROTEIN"/>
    <property type="match status" value="1"/>
</dbReference>